<dbReference type="PROSITE" id="PS50883">
    <property type="entry name" value="EAL"/>
    <property type="match status" value="1"/>
</dbReference>
<dbReference type="KEGG" id="pdj:D0907_07070"/>
<dbReference type="Proteomes" id="UP000264605">
    <property type="component" value="Chromosome"/>
</dbReference>
<dbReference type="SMART" id="SM00267">
    <property type="entry name" value="GGDEF"/>
    <property type="match status" value="1"/>
</dbReference>
<feature type="transmembrane region" description="Helical" evidence="1">
    <location>
        <begin position="271"/>
        <end position="292"/>
    </location>
</feature>
<dbReference type="Pfam" id="PF00563">
    <property type="entry name" value="EAL"/>
    <property type="match status" value="1"/>
</dbReference>
<dbReference type="SUPFAM" id="SSF55073">
    <property type="entry name" value="Nucleotide cyclase"/>
    <property type="match status" value="1"/>
</dbReference>
<dbReference type="CDD" id="cd01948">
    <property type="entry name" value="EAL"/>
    <property type="match status" value="1"/>
</dbReference>
<dbReference type="SUPFAM" id="SSF141868">
    <property type="entry name" value="EAL domain-like"/>
    <property type="match status" value="1"/>
</dbReference>
<evidence type="ECO:0000313" key="3">
    <source>
        <dbReference type="EMBL" id="AXV65034.1"/>
    </source>
</evidence>
<protein>
    <submittedName>
        <fullName evidence="4">EAL domain, c-di-GMP-specific phosphodiesterase class I (Or its enzymatically inactive variant)</fullName>
    </submittedName>
    <submittedName>
        <fullName evidence="3">EAL domain-containing protein</fullName>
    </submittedName>
</protein>
<dbReference type="InterPro" id="IPR000160">
    <property type="entry name" value="GGDEF_dom"/>
</dbReference>
<evidence type="ECO:0000313" key="5">
    <source>
        <dbReference type="Proteomes" id="UP000183805"/>
    </source>
</evidence>
<evidence type="ECO:0000256" key="1">
    <source>
        <dbReference type="SAM" id="Phobius"/>
    </source>
</evidence>
<feature type="transmembrane region" description="Helical" evidence="1">
    <location>
        <begin position="213"/>
        <end position="235"/>
    </location>
</feature>
<reference evidence="4 5" key="1">
    <citation type="submission" date="2016-10" db="EMBL/GenBank/DDBJ databases">
        <authorList>
            <person name="Varghese N."/>
            <person name="Submissions S."/>
        </authorList>
    </citation>
    <scope>NUCLEOTIDE SEQUENCE [LARGE SCALE GENOMIC DNA]</scope>
    <source>
        <strain evidence="4 5">CGMCC 1.8499</strain>
    </source>
</reference>
<dbReference type="SMART" id="SM00052">
    <property type="entry name" value="EAL"/>
    <property type="match status" value="1"/>
</dbReference>
<dbReference type="PANTHER" id="PTHR33121:SF70">
    <property type="entry name" value="SIGNALING PROTEIN YKOW"/>
    <property type="match status" value="1"/>
</dbReference>
<evidence type="ECO:0000259" key="2">
    <source>
        <dbReference type="PROSITE" id="PS50883"/>
    </source>
</evidence>
<evidence type="ECO:0000313" key="6">
    <source>
        <dbReference type="Proteomes" id="UP000264605"/>
    </source>
</evidence>
<evidence type="ECO:0000313" key="4">
    <source>
        <dbReference type="EMBL" id="SFT34808.1"/>
    </source>
</evidence>
<dbReference type="Gene3D" id="3.30.70.270">
    <property type="match status" value="1"/>
</dbReference>
<dbReference type="InterPro" id="IPR050706">
    <property type="entry name" value="Cyclic-di-GMP_PDE-like"/>
</dbReference>
<dbReference type="GO" id="GO:0071111">
    <property type="term" value="F:cyclic-guanylate-specific phosphodiesterase activity"/>
    <property type="evidence" value="ECO:0007669"/>
    <property type="project" value="InterPro"/>
</dbReference>
<dbReference type="EMBL" id="FPAZ01000001">
    <property type="protein sequence ID" value="SFT34808.1"/>
    <property type="molecule type" value="Genomic_DNA"/>
</dbReference>
<feature type="transmembrane region" description="Helical" evidence="1">
    <location>
        <begin position="178"/>
        <end position="201"/>
    </location>
</feature>
<keyword evidence="1" id="KW-0812">Transmembrane</keyword>
<gene>
    <name evidence="3" type="ORF">D0907_07070</name>
    <name evidence="4" type="ORF">SAMN04487854_101251</name>
</gene>
<feature type="transmembrane region" description="Helical" evidence="1">
    <location>
        <begin position="329"/>
        <end position="347"/>
    </location>
</feature>
<dbReference type="InterPro" id="IPR035919">
    <property type="entry name" value="EAL_sf"/>
</dbReference>
<accession>A0AAD0WC57</accession>
<proteinExistence type="predicted"/>
<keyword evidence="1" id="KW-0472">Membrane</keyword>
<dbReference type="Gene3D" id="3.20.20.450">
    <property type="entry name" value="EAL domain"/>
    <property type="match status" value="1"/>
</dbReference>
<dbReference type="InterPro" id="IPR029787">
    <property type="entry name" value="Nucleotide_cyclase"/>
</dbReference>
<dbReference type="PANTHER" id="PTHR33121">
    <property type="entry name" value="CYCLIC DI-GMP PHOSPHODIESTERASE PDEF"/>
    <property type="match status" value="1"/>
</dbReference>
<reference evidence="3 6" key="2">
    <citation type="submission" date="2018-08" db="EMBL/GenBank/DDBJ databases">
        <title>Draft genome sequence of Pseudoalteromonas donghaensis HJ51.</title>
        <authorList>
            <person name="Oh J."/>
            <person name="Roh D."/>
        </authorList>
    </citation>
    <scope>NUCLEOTIDE SEQUENCE [LARGE SCALE GENOMIC DNA]</scope>
    <source>
        <strain evidence="3 6">HJ51</strain>
    </source>
</reference>
<dbReference type="InterPro" id="IPR001633">
    <property type="entry name" value="EAL_dom"/>
</dbReference>
<name>A0AAD0WC57_9GAMM</name>
<keyword evidence="5" id="KW-1185">Reference proteome</keyword>
<dbReference type="EMBL" id="CP032090">
    <property type="protein sequence ID" value="AXV65034.1"/>
    <property type="molecule type" value="Genomic_DNA"/>
</dbReference>
<dbReference type="AlphaFoldDB" id="A0AAD0WC57"/>
<sequence>MLSISRCILTFYKQLVTATCCLFLYTFTATLNAAELPVWLINTDDPVFIVSQSLQQKLDDKHKVNMLEPKTLRLKAHSSYWLVIDLNKLPSNQDYVVYIAEPNLTWKKFYLLDDLLQIQNKDRLASLVSLSSVRPHWLVDHNRQNRWALLNFQHEHAISIEVGVVSAKTFEVNLHQTILGYGAILGVLVLCMFVCGVYYFISKRFKYLTLNAYFVLVTIGFMIDNGLTSFFVSGLEWSAKWLINQYALCFGAYFLYHFAAINRLKSHYKSVWIALLGVSIITAIMASLLPQLNLQSSYIFSCIVFLMLAGIAITILYKGKGERTRLRLLMVLTLSVQAFSWLVWNGFGVGNHTMQNVILLFTSLAISSLLLLKDRHRISSFNYSMTHDADTKLPNKQLLLSEIMKKVAHKQHFSVMLFRPHVLVNARATFGYEHANNCIVTTLDLLTQQLESINALRLETHVDQGVWIARVDDSIFACVVMGELELSHIEQFACLIHGVFEEGITHNNVKLVDSVDIGVAHYPLHGNTARQILQCAIQAMSEKRLQGERWRMFDLESARLSEQRLLIAASLKLAIEEDQLNLHFQPQICLETGDIVGCEALLRWHHPALGAIGPDTFIPIAESSGVINQLTEWVVAKGIEWQARFCELIPEHVISINISAKDLLNKDLPVLFITKLNELGVSADSVMLELTESATLEESKNIKITLDDYRLIGVKLAIDDFGTGYSSLAYLSQLGFDEVKIDKQFVLNLAFSLNDQSICKATCDIAKTLGAKVVAEGIEDPQSLAILQRYGCQIGQGYYFSKPLEADDYLLWIKNFKSVDVSHDVKAHLVD</sequence>
<feature type="domain" description="EAL" evidence="2">
    <location>
        <begin position="564"/>
        <end position="817"/>
    </location>
</feature>
<dbReference type="Pfam" id="PF00990">
    <property type="entry name" value="GGDEF"/>
    <property type="match status" value="1"/>
</dbReference>
<dbReference type="InterPro" id="IPR043128">
    <property type="entry name" value="Rev_trsase/Diguanyl_cyclase"/>
</dbReference>
<feature type="transmembrane region" description="Helical" evidence="1">
    <location>
        <begin position="241"/>
        <end position="259"/>
    </location>
</feature>
<feature type="transmembrane region" description="Helical" evidence="1">
    <location>
        <begin position="298"/>
        <end position="317"/>
    </location>
</feature>
<organism evidence="3 6">
    <name type="scientific">Pseudoalteromonas lipolytica</name>
    <dbReference type="NCBI Taxonomy" id="570156"/>
    <lineage>
        <taxon>Bacteria</taxon>
        <taxon>Pseudomonadati</taxon>
        <taxon>Pseudomonadota</taxon>
        <taxon>Gammaproteobacteria</taxon>
        <taxon>Alteromonadales</taxon>
        <taxon>Pseudoalteromonadaceae</taxon>
        <taxon>Pseudoalteromonas</taxon>
    </lineage>
</organism>
<keyword evidence="1" id="KW-1133">Transmembrane helix</keyword>
<dbReference type="Proteomes" id="UP000183805">
    <property type="component" value="Unassembled WGS sequence"/>
</dbReference>